<reference evidence="1" key="1">
    <citation type="submission" date="2017-07" db="EMBL/GenBank/DDBJ databases">
        <title>Taro Niue Genome Assembly and Annotation.</title>
        <authorList>
            <person name="Atibalentja N."/>
            <person name="Keating K."/>
            <person name="Fields C.J."/>
        </authorList>
    </citation>
    <scope>NUCLEOTIDE SEQUENCE</scope>
    <source>
        <strain evidence="1">Niue_2</strain>
        <tissue evidence="1">Leaf</tissue>
    </source>
</reference>
<name>A0A843VRZ8_COLES</name>
<sequence length="115" mass="13819">MWEAEFAFCKELEAQRQARRRRMCILVGPYLMRPIAKNWRPMTGRWPIAMQRALPSQTWIRRLGSMQREGRGRAECTAFGTVWILLQCCPHMRVWSLLWHMRVHLLRRPAVVERT</sequence>
<proteinExistence type="predicted"/>
<protein>
    <submittedName>
        <fullName evidence="1">Uncharacterized protein</fullName>
    </submittedName>
</protein>
<dbReference type="AlphaFoldDB" id="A0A843VRZ8"/>
<accession>A0A843VRZ8</accession>
<evidence type="ECO:0000313" key="2">
    <source>
        <dbReference type="Proteomes" id="UP000652761"/>
    </source>
</evidence>
<keyword evidence="2" id="KW-1185">Reference proteome</keyword>
<comment type="caution">
    <text evidence="1">The sequence shown here is derived from an EMBL/GenBank/DDBJ whole genome shotgun (WGS) entry which is preliminary data.</text>
</comment>
<organism evidence="1 2">
    <name type="scientific">Colocasia esculenta</name>
    <name type="common">Wild taro</name>
    <name type="synonym">Arum esculentum</name>
    <dbReference type="NCBI Taxonomy" id="4460"/>
    <lineage>
        <taxon>Eukaryota</taxon>
        <taxon>Viridiplantae</taxon>
        <taxon>Streptophyta</taxon>
        <taxon>Embryophyta</taxon>
        <taxon>Tracheophyta</taxon>
        <taxon>Spermatophyta</taxon>
        <taxon>Magnoliopsida</taxon>
        <taxon>Liliopsida</taxon>
        <taxon>Araceae</taxon>
        <taxon>Aroideae</taxon>
        <taxon>Colocasieae</taxon>
        <taxon>Colocasia</taxon>
    </lineage>
</organism>
<dbReference type="Proteomes" id="UP000652761">
    <property type="component" value="Unassembled WGS sequence"/>
</dbReference>
<gene>
    <name evidence="1" type="ORF">Taro_032167</name>
</gene>
<dbReference type="EMBL" id="NMUH01002353">
    <property type="protein sequence ID" value="MQL99448.1"/>
    <property type="molecule type" value="Genomic_DNA"/>
</dbReference>
<evidence type="ECO:0000313" key="1">
    <source>
        <dbReference type="EMBL" id="MQL99448.1"/>
    </source>
</evidence>